<name>A0A654M504_9ARCH</name>
<evidence type="ECO:0000313" key="1">
    <source>
        <dbReference type="EMBL" id="ALI37806.1"/>
    </source>
</evidence>
<evidence type="ECO:0000313" key="2">
    <source>
        <dbReference type="Proteomes" id="UP000058925"/>
    </source>
</evidence>
<protein>
    <submittedName>
        <fullName evidence="1">Uncharacterized protein</fullName>
    </submittedName>
</protein>
<dbReference type="AlphaFoldDB" id="A0A654M504"/>
<dbReference type="Proteomes" id="UP000058925">
    <property type="component" value="Chromosome"/>
</dbReference>
<dbReference type="EMBL" id="CP012850">
    <property type="protein sequence ID" value="ALI37806.1"/>
    <property type="molecule type" value="Genomic_DNA"/>
</dbReference>
<dbReference type="GeneID" id="60423437"/>
<dbReference type="RefSeq" id="WP_196816808.1">
    <property type="nucleotide sequence ID" value="NZ_CP012850.1"/>
</dbReference>
<dbReference type="Gene3D" id="3.30.70.100">
    <property type="match status" value="1"/>
</dbReference>
<gene>
    <name evidence="1" type="ORF">NMY3_03624</name>
</gene>
<proteinExistence type="predicted"/>
<sequence length="147" mass="17406">MESSENDKNDKNYVEFVFYRVPKKNHESLLQVTNRLIEFIKKEEVVYDCFSIIGAENIPGFINITKVITINPDEEEIWINQVTYKDREHRTLVVEKISKDKECQDIYEEFIRLLTPGTGFISGEFRNLVEVNNQCQDTYTCKIHNFE</sequence>
<dbReference type="InterPro" id="IPR011008">
    <property type="entry name" value="Dimeric_a/b-barrel"/>
</dbReference>
<dbReference type="OrthoDB" id="11050at2157"/>
<reference evidence="2" key="1">
    <citation type="submission" date="2015-10" db="EMBL/GenBank/DDBJ databases">
        <title>Niche specialization of a soil ammonia-oxidizing archaeon, Candidatus Nitrosocosmicus oleophilus.</title>
        <authorList>
            <person name="Jung M.-Y."/>
            <person name="Rhee S.-K."/>
        </authorList>
    </citation>
    <scope>NUCLEOTIDE SEQUENCE [LARGE SCALE GENOMIC DNA]</scope>
    <source>
        <strain evidence="2">MY3</strain>
    </source>
</reference>
<organism evidence="1 2">
    <name type="scientific">Candidatus Nitrosocosmicus oleophilus</name>
    <dbReference type="NCBI Taxonomy" id="1353260"/>
    <lineage>
        <taxon>Archaea</taxon>
        <taxon>Nitrososphaerota</taxon>
        <taxon>Nitrososphaeria</taxon>
        <taxon>Nitrososphaerales</taxon>
        <taxon>Nitrososphaeraceae</taxon>
        <taxon>Candidatus Nitrosocosmicus</taxon>
    </lineage>
</organism>
<dbReference type="KEGG" id="taa:NMY3_03624"/>
<keyword evidence="2" id="KW-1185">Reference proteome</keyword>
<accession>A0A654M504</accession>
<dbReference type="SUPFAM" id="SSF54909">
    <property type="entry name" value="Dimeric alpha+beta barrel"/>
    <property type="match status" value="1"/>
</dbReference>